<gene>
    <name evidence="5" type="ORF">GCM10011591_31320</name>
</gene>
<dbReference type="AlphaFoldDB" id="A0A917VAP7"/>
<reference evidence="5" key="1">
    <citation type="journal article" date="2014" name="Int. J. Syst. Evol. Microbiol.">
        <title>Complete genome sequence of Corynebacterium casei LMG S-19264T (=DSM 44701T), isolated from a smear-ripened cheese.</title>
        <authorList>
            <consortium name="US DOE Joint Genome Institute (JGI-PGF)"/>
            <person name="Walter F."/>
            <person name="Albersmeier A."/>
            <person name="Kalinowski J."/>
            <person name="Ruckert C."/>
        </authorList>
    </citation>
    <scope>NUCLEOTIDE SEQUENCE</scope>
    <source>
        <strain evidence="5">CGMCC 4.7278</strain>
    </source>
</reference>
<dbReference type="Proteomes" id="UP000612956">
    <property type="component" value="Unassembled WGS sequence"/>
</dbReference>
<evidence type="ECO:0000313" key="5">
    <source>
        <dbReference type="EMBL" id="GGK56921.1"/>
    </source>
</evidence>
<evidence type="ECO:0000256" key="4">
    <source>
        <dbReference type="SAM" id="MobiDB-lite"/>
    </source>
</evidence>
<name>A0A917VAP7_9NOCA</name>
<dbReference type="SUPFAM" id="SSF53067">
    <property type="entry name" value="Actin-like ATPase domain"/>
    <property type="match status" value="1"/>
</dbReference>
<comment type="caution">
    <text evidence="5">The sequence shown here is derived from an EMBL/GenBank/DDBJ whole genome shotgun (WGS) entry which is preliminary data.</text>
</comment>
<dbReference type="PROSITE" id="PS00599">
    <property type="entry name" value="AA_TRANSFER_CLASS_2"/>
    <property type="match status" value="1"/>
</dbReference>
<evidence type="ECO:0000256" key="1">
    <source>
        <dbReference type="ARBA" id="ARBA00022741"/>
    </source>
</evidence>
<feature type="compositionally biased region" description="Pro residues" evidence="4">
    <location>
        <begin position="366"/>
        <end position="380"/>
    </location>
</feature>
<evidence type="ECO:0000256" key="2">
    <source>
        <dbReference type="ARBA" id="ARBA00022840"/>
    </source>
</evidence>
<dbReference type="RefSeq" id="WP_188829752.1">
    <property type="nucleotide sequence ID" value="NZ_BMMW01000003.1"/>
</dbReference>
<keyword evidence="3" id="KW-0143">Chaperone</keyword>
<dbReference type="GO" id="GO:0005524">
    <property type="term" value="F:ATP binding"/>
    <property type="evidence" value="ECO:0007669"/>
    <property type="project" value="UniProtKB-KW"/>
</dbReference>
<evidence type="ECO:0000256" key="3">
    <source>
        <dbReference type="ARBA" id="ARBA00023186"/>
    </source>
</evidence>
<dbReference type="Pfam" id="PF00012">
    <property type="entry name" value="HSP70"/>
    <property type="match status" value="1"/>
</dbReference>
<organism evidence="5 6">
    <name type="scientific">Nocardia camponoti</name>
    <dbReference type="NCBI Taxonomy" id="1616106"/>
    <lineage>
        <taxon>Bacteria</taxon>
        <taxon>Bacillati</taxon>
        <taxon>Actinomycetota</taxon>
        <taxon>Actinomycetes</taxon>
        <taxon>Mycobacteriales</taxon>
        <taxon>Nocardiaceae</taxon>
        <taxon>Nocardia</taxon>
    </lineage>
</organism>
<keyword evidence="1" id="KW-0547">Nucleotide-binding</keyword>
<accession>A0A917VAP7</accession>
<dbReference type="EMBL" id="BMMW01000003">
    <property type="protein sequence ID" value="GGK56921.1"/>
    <property type="molecule type" value="Genomic_DNA"/>
</dbReference>
<dbReference type="GO" id="GO:0140662">
    <property type="term" value="F:ATP-dependent protein folding chaperone"/>
    <property type="evidence" value="ECO:0007669"/>
    <property type="project" value="InterPro"/>
</dbReference>
<keyword evidence="2" id="KW-0067">ATP-binding</keyword>
<evidence type="ECO:0000313" key="6">
    <source>
        <dbReference type="Proteomes" id="UP000612956"/>
    </source>
</evidence>
<keyword evidence="6" id="KW-1185">Reference proteome</keyword>
<evidence type="ECO:0008006" key="7">
    <source>
        <dbReference type="Google" id="ProtNLM"/>
    </source>
</evidence>
<feature type="compositionally biased region" description="Low complexity" evidence="4">
    <location>
        <begin position="381"/>
        <end position="399"/>
    </location>
</feature>
<feature type="region of interest" description="Disordered" evidence="4">
    <location>
        <begin position="325"/>
        <end position="427"/>
    </location>
</feature>
<dbReference type="InterPro" id="IPR043129">
    <property type="entry name" value="ATPase_NBD"/>
</dbReference>
<reference evidence="5" key="2">
    <citation type="submission" date="2020-09" db="EMBL/GenBank/DDBJ databases">
        <authorList>
            <person name="Sun Q."/>
            <person name="Zhou Y."/>
        </authorList>
    </citation>
    <scope>NUCLEOTIDE SEQUENCE</scope>
    <source>
        <strain evidence="5">CGMCC 4.7278</strain>
    </source>
</reference>
<sequence>MRSALGISAGSDVVCSAVVTVSDTGEQSFDYRVVSADPAHSDLGDLVASSIELMTTGNGVSTAKPSAVAVAYRDKAQAEAIRAATTRRRGVRLVTEADASLAYLRDTGLLARYATIGLIDMGASGLTVTVADTATGEVLHSERATSLGGVVIDELLCQHLIDLHSDRTTRPSRATLTSRARAAKEHLSIAPAVSIDHGGTMPLSMTRGDFDEIIGGLLRNIARFITAAFTHSPTYPDAIVVIGGCANIPAVIDTVRFRRPIPVITVDDPEAVIAKGAALLALDLPSAPAPTPQDAPNGTLAKAMGVLAGVTVVLGLIIGYGVQTVHPDNHDVSPAGTSSTVRQGISPIPPPPTSVREAPTPTLTNAPPPPPSSPDSPSAPPSSASSASPSAPVSATAPTLRPDPNLPEIPYPSQSSFGQLDAGSGVR</sequence>
<protein>
    <recommendedName>
        <fullName evidence="7">Hsp70 family protein</fullName>
    </recommendedName>
</protein>
<proteinExistence type="predicted"/>
<dbReference type="GO" id="GO:0016740">
    <property type="term" value="F:transferase activity"/>
    <property type="evidence" value="ECO:0007669"/>
    <property type="project" value="InterPro"/>
</dbReference>
<dbReference type="InterPro" id="IPR013126">
    <property type="entry name" value="Hsp_70_fam"/>
</dbReference>
<dbReference type="PANTHER" id="PTHR45639">
    <property type="entry name" value="HSC70CB, ISOFORM G-RELATED"/>
    <property type="match status" value="1"/>
</dbReference>
<dbReference type="InterPro" id="IPR001917">
    <property type="entry name" value="Aminotrans_II_pyridoxalP_BS"/>
</dbReference>